<feature type="region of interest" description="Disordered" evidence="11">
    <location>
        <begin position="496"/>
        <end position="524"/>
    </location>
</feature>
<reference evidence="14 15" key="1">
    <citation type="submission" date="2016-02" db="EMBL/GenBank/DDBJ databases">
        <title>Band-tailed pigeon sequencing and assembly.</title>
        <authorList>
            <person name="Soares A.E."/>
            <person name="Novak B.J."/>
            <person name="Rice E.S."/>
            <person name="O'Connell B."/>
            <person name="Chang D."/>
            <person name="Weber S."/>
            <person name="Shapiro B."/>
        </authorList>
    </citation>
    <scope>NUCLEOTIDE SEQUENCE [LARGE SCALE GENOMIC DNA]</scope>
    <source>
        <strain evidence="14">BTP2013</strain>
        <tissue evidence="14">Blood</tissue>
    </source>
</reference>
<dbReference type="AlphaFoldDB" id="A0A1V4JF60"/>
<dbReference type="GO" id="GO:0008289">
    <property type="term" value="F:lipid binding"/>
    <property type="evidence" value="ECO:0007669"/>
    <property type="project" value="UniProtKB-KW"/>
</dbReference>
<evidence type="ECO:0000256" key="11">
    <source>
        <dbReference type="SAM" id="MobiDB-lite"/>
    </source>
</evidence>
<dbReference type="InterPro" id="IPR001849">
    <property type="entry name" value="PH_domain"/>
</dbReference>
<feature type="compositionally biased region" description="Polar residues" evidence="11">
    <location>
        <begin position="327"/>
        <end position="343"/>
    </location>
</feature>
<comment type="subcellular location">
    <subcellularLocation>
        <location evidence="1">Cell membrane</location>
        <topology evidence="1">Peripheral membrane protein</topology>
    </subcellularLocation>
    <subcellularLocation>
        <location evidence="6">Synapse</location>
    </subcellularLocation>
</comment>
<name>A0A1V4JF60_PATFA</name>
<keyword evidence="15" id="KW-1185">Reference proteome</keyword>
<evidence type="ECO:0000256" key="2">
    <source>
        <dbReference type="ARBA" id="ARBA00022475"/>
    </source>
</evidence>
<evidence type="ECO:0000313" key="14">
    <source>
        <dbReference type="EMBL" id="OPJ70862.1"/>
    </source>
</evidence>
<comment type="subunit">
    <text evidence="8">Homodimer. Forms a heterotetramer composed of 2 DOK7 and 2 MUSK molecules which facilitates MUSK trans-autophosphorylation on tyrosine residue and activation. Interacts (via IRS-type PTB domain) with MUSK (via cytoplasmic part); requires MUSK phosphorylation.</text>
</comment>
<dbReference type="GO" id="GO:0005886">
    <property type="term" value="C:plasma membrane"/>
    <property type="evidence" value="ECO:0007669"/>
    <property type="project" value="UniProtKB-SubCell"/>
</dbReference>
<dbReference type="InterPro" id="IPR037748">
    <property type="entry name" value="Dok-7_PTB"/>
</dbReference>
<dbReference type="FunFam" id="2.30.29.30:FF:000336">
    <property type="entry name" value="protein Dok-7 isoform X2"/>
    <property type="match status" value="1"/>
</dbReference>
<feature type="compositionally biased region" description="Low complexity" evidence="11">
    <location>
        <begin position="259"/>
        <end position="274"/>
    </location>
</feature>
<evidence type="ECO:0000256" key="7">
    <source>
        <dbReference type="ARBA" id="ARBA00055944"/>
    </source>
</evidence>
<dbReference type="PROSITE" id="PS51064">
    <property type="entry name" value="IRS_PTB"/>
    <property type="match status" value="1"/>
</dbReference>
<evidence type="ECO:0000256" key="5">
    <source>
        <dbReference type="ARBA" id="ARBA00023136"/>
    </source>
</evidence>
<accession>A0A1V4JF60</accession>
<keyword evidence="2" id="KW-1003">Cell membrane</keyword>
<dbReference type="PANTHER" id="PTHR21636:SF2">
    <property type="entry name" value="PROTEIN DOK-7"/>
    <property type="match status" value="1"/>
</dbReference>
<feature type="region of interest" description="Disordered" evidence="11">
    <location>
        <begin position="421"/>
        <end position="481"/>
    </location>
</feature>
<evidence type="ECO:0000256" key="6">
    <source>
        <dbReference type="ARBA" id="ARBA00034103"/>
    </source>
</evidence>
<keyword evidence="4" id="KW-0446">Lipid-binding</keyword>
<dbReference type="SMART" id="SM01244">
    <property type="entry name" value="IRS"/>
    <property type="match status" value="1"/>
</dbReference>
<comment type="caution">
    <text evidence="14">The sequence shown here is derived from an EMBL/GenBank/DDBJ whole genome shotgun (WGS) entry which is preliminary data.</text>
</comment>
<evidence type="ECO:0000256" key="9">
    <source>
        <dbReference type="ARBA" id="ARBA00071504"/>
    </source>
</evidence>
<dbReference type="OrthoDB" id="6537982at2759"/>
<dbReference type="CDD" id="cd14677">
    <property type="entry name" value="PH_DOK7"/>
    <property type="match status" value="1"/>
</dbReference>
<dbReference type="PROSITE" id="PS50003">
    <property type="entry name" value="PH_DOMAIN"/>
    <property type="match status" value="1"/>
</dbReference>
<dbReference type="GO" id="GO:0007528">
    <property type="term" value="P:neuromuscular junction development"/>
    <property type="evidence" value="ECO:0007669"/>
    <property type="project" value="TreeGrafter"/>
</dbReference>
<evidence type="ECO:0000259" key="12">
    <source>
        <dbReference type="PROSITE" id="PS50003"/>
    </source>
</evidence>
<dbReference type="Gene3D" id="2.30.29.30">
    <property type="entry name" value="Pleckstrin-homology domain (PH domain)/Phosphotyrosine-binding domain (PTB)"/>
    <property type="match status" value="2"/>
</dbReference>
<feature type="region of interest" description="Disordered" evidence="11">
    <location>
        <begin position="246"/>
        <end position="274"/>
    </location>
</feature>
<evidence type="ECO:0000313" key="15">
    <source>
        <dbReference type="Proteomes" id="UP000190648"/>
    </source>
</evidence>
<dbReference type="GO" id="GO:0045202">
    <property type="term" value="C:synapse"/>
    <property type="evidence" value="ECO:0007669"/>
    <property type="project" value="UniProtKB-SubCell"/>
</dbReference>
<evidence type="ECO:0000256" key="1">
    <source>
        <dbReference type="ARBA" id="ARBA00004202"/>
    </source>
</evidence>
<evidence type="ECO:0000256" key="3">
    <source>
        <dbReference type="ARBA" id="ARBA00023018"/>
    </source>
</evidence>
<gene>
    <name evidence="14" type="primary">DOK7</name>
    <name evidence="14" type="ORF">AV530_017211</name>
</gene>
<dbReference type="Pfam" id="PF02174">
    <property type="entry name" value="IRS"/>
    <property type="match status" value="1"/>
</dbReference>
<sequence length="702" mass="75708">MTDSVVVEGHVKLRDGKKWKNRWLVLRKPSPVADCLLMLVYKDKSERAKGHKERSSMTLEDICGLDPGLSYEGLNHTLAIICLSQVVMLGFENKETMCAWDVRIRYSLGEVHRFQVFVAPGTKLESGPATLHFCNDILVLAKDLPPSVMGQWKLSDLRRYGAVPNGFIFEGGTRCGFWAGVFFLSCAEGEQISFLFDCIVRGISPTKGPFGLRPVLPDPSTNPAYSEERLAHEALQLEKRLSLLSHTSRQGSGGDDRSLSSSSSDTSHSDVSVGSRLTIWPDQSSASTSQESHGLAAAKGIHLGEEKSLPEGARGITKLPPKPLRSRQLQEIGRQSSSDSGIATGSHSSYSGSFSSYAGSLDICHGDEFGSLLSLPLNFPSDQNLCTCPHSEPQRGAGSEYQVPSSLRHIYDIPRSLLQAASKDVQPKSTDSTLPKDQGPSPQGTSDPKLLRPHLEARRVPGHSQDRERPSSLLTESSKDSSDETYVDFVSRWSDTKPQGEVSHSKSSELSPPSGASAEPYETCSPHPGMTRALFSACPICGGLKGTAVLQSGVLPALPAGGASVMAASGSLKVHRGHSLQTGPKGGYEMLTLPAESGTPTNPEELEGAVGYSGDVPASDRPYSETATYVNIPVSPTSKKQLHYMELELQEPSTSIRGSGSSRYAQIDIAATETAHKVGTQHAQCREERLQELEQKKKGAQQ</sequence>
<keyword evidence="5" id="KW-0472">Membrane</keyword>
<feature type="compositionally biased region" description="Polar residues" evidence="11">
    <location>
        <begin position="427"/>
        <end position="446"/>
    </location>
</feature>
<feature type="compositionally biased region" description="Low complexity" evidence="11">
    <location>
        <begin position="508"/>
        <end position="520"/>
    </location>
</feature>
<dbReference type="SMART" id="SM00233">
    <property type="entry name" value="PH"/>
    <property type="match status" value="1"/>
</dbReference>
<dbReference type="EMBL" id="LSYS01007721">
    <property type="protein sequence ID" value="OPJ70862.1"/>
    <property type="molecule type" value="Genomic_DNA"/>
</dbReference>
<dbReference type="SUPFAM" id="SSF50729">
    <property type="entry name" value="PH domain-like"/>
    <property type="match status" value="2"/>
</dbReference>
<dbReference type="InterPro" id="IPR037747">
    <property type="entry name" value="Dok-7_PH"/>
</dbReference>
<dbReference type="PANTHER" id="PTHR21636">
    <property type="entry name" value="PROTEIN DOK-7"/>
    <property type="match status" value="1"/>
</dbReference>
<dbReference type="InterPro" id="IPR002404">
    <property type="entry name" value="IRS_PTB"/>
</dbReference>
<feature type="compositionally biased region" description="Basic and acidic residues" evidence="11">
    <location>
        <begin position="449"/>
        <end position="470"/>
    </location>
</feature>
<evidence type="ECO:0000256" key="4">
    <source>
        <dbReference type="ARBA" id="ARBA00023121"/>
    </source>
</evidence>
<feature type="domain" description="IRS-type PTB" evidence="13">
    <location>
        <begin position="105"/>
        <end position="210"/>
    </location>
</feature>
<dbReference type="GO" id="GO:0019901">
    <property type="term" value="F:protein kinase binding"/>
    <property type="evidence" value="ECO:0007669"/>
    <property type="project" value="InterPro"/>
</dbReference>
<dbReference type="InterPro" id="IPR037746">
    <property type="entry name" value="Dok-7"/>
</dbReference>
<dbReference type="FunFam" id="2.30.29.30:FF:000275">
    <property type="entry name" value="Docking protein 7"/>
    <property type="match status" value="1"/>
</dbReference>
<protein>
    <recommendedName>
        <fullName evidence="9">Protein Dok-7</fullName>
    </recommendedName>
    <alternativeName>
        <fullName evidence="10">Downstream of tyrosine kinase 7</fullName>
    </alternativeName>
</protein>
<dbReference type="CDD" id="cd13165">
    <property type="entry name" value="PTB_DOK7"/>
    <property type="match status" value="1"/>
</dbReference>
<organism evidence="14 15">
    <name type="scientific">Patagioenas fasciata monilis</name>
    <dbReference type="NCBI Taxonomy" id="372326"/>
    <lineage>
        <taxon>Eukaryota</taxon>
        <taxon>Metazoa</taxon>
        <taxon>Chordata</taxon>
        <taxon>Craniata</taxon>
        <taxon>Vertebrata</taxon>
        <taxon>Euteleostomi</taxon>
        <taxon>Archelosauria</taxon>
        <taxon>Archosauria</taxon>
        <taxon>Dinosauria</taxon>
        <taxon>Saurischia</taxon>
        <taxon>Theropoda</taxon>
        <taxon>Coelurosauria</taxon>
        <taxon>Aves</taxon>
        <taxon>Neognathae</taxon>
        <taxon>Neoaves</taxon>
        <taxon>Columbimorphae</taxon>
        <taxon>Columbiformes</taxon>
        <taxon>Columbidae</taxon>
        <taxon>Patagioenas</taxon>
    </lineage>
</organism>
<dbReference type="Proteomes" id="UP000190648">
    <property type="component" value="Unassembled WGS sequence"/>
</dbReference>
<evidence type="ECO:0000256" key="10">
    <source>
        <dbReference type="ARBA" id="ARBA00077462"/>
    </source>
</evidence>
<feature type="domain" description="PH" evidence="12">
    <location>
        <begin position="4"/>
        <end position="109"/>
    </location>
</feature>
<feature type="region of interest" description="Disordered" evidence="11">
    <location>
        <begin position="304"/>
        <end position="349"/>
    </location>
</feature>
<dbReference type="InterPro" id="IPR011993">
    <property type="entry name" value="PH-like_dom_sf"/>
</dbReference>
<evidence type="ECO:0000259" key="13">
    <source>
        <dbReference type="PROSITE" id="PS51064"/>
    </source>
</evidence>
<dbReference type="STRING" id="372326.A0A1V4JF60"/>
<proteinExistence type="predicted"/>
<comment type="function">
    <text evidence="7">Probable muscle-intrinsic activator of MUSK that plays an essential role in neuromuscular synaptogenesis. Acts in aneural activation of MUSK and subsequent acetylcholine receptor (AchR) clustering in myotubes. Induces autophosphorylation of MUSK.</text>
</comment>
<evidence type="ECO:0000256" key="8">
    <source>
        <dbReference type="ARBA" id="ARBA00063999"/>
    </source>
</evidence>
<keyword evidence="3" id="KW-0770">Synapse</keyword>